<keyword evidence="7" id="KW-0012">Acyltransferase</keyword>
<comment type="caution">
    <text evidence="9">The sequence shown here is derived from an EMBL/GenBank/DDBJ whole genome shotgun (WGS) entry which is preliminary data.</text>
</comment>
<keyword evidence="5 8" id="KW-1133">Transmembrane helix</keyword>
<evidence type="ECO:0000256" key="5">
    <source>
        <dbReference type="ARBA" id="ARBA00022989"/>
    </source>
</evidence>
<keyword evidence="7" id="KW-0808">Transferase</keyword>
<dbReference type="RefSeq" id="WP_235323480.1">
    <property type="nucleotide sequence ID" value="NZ_JAFBIT010000002.1"/>
</dbReference>
<feature type="transmembrane region" description="Helical" evidence="8">
    <location>
        <begin position="93"/>
        <end position="113"/>
    </location>
</feature>
<dbReference type="PANTHER" id="PTHR13285:SF18">
    <property type="entry name" value="PROTEIN-CYSTEINE N-PALMITOYLTRANSFERASE RASP"/>
    <property type="match status" value="1"/>
</dbReference>
<comment type="subcellular location">
    <subcellularLocation>
        <location evidence="1">Cell membrane</location>
        <topology evidence="1">Multi-pass membrane protein</topology>
    </subcellularLocation>
</comment>
<protein>
    <submittedName>
        <fullName evidence="9">MBOAT family protein</fullName>
    </submittedName>
</protein>
<dbReference type="EMBL" id="JAFBIT010000002">
    <property type="protein sequence ID" value="MCF2652424.1"/>
    <property type="molecule type" value="Genomic_DNA"/>
</dbReference>
<evidence type="ECO:0000256" key="6">
    <source>
        <dbReference type="ARBA" id="ARBA00023136"/>
    </source>
</evidence>
<proteinExistence type="inferred from homology"/>
<dbReference type="InterPro" id="IPR004299">
    <property type="entry name" value="MBOAT_fam"/>
</dbReference>
<keyword evidence="4 8" id="KW-0812">Transmembrane</keyword>
<feature type="transmembrane region" description="Helical" evidence="8">
    <location>
        <begin position="430"/>
        <end position="452"/>
    </location>
</feature>
<evidence type="ECO:0000313" key="9">
    <source>
        <dbReference type="EMBL" id="MCF2652424.1"/>
    </source>
</evidence>
<comment type="similarity">
    <text evidence="2 7">Belongs to the membrane-bound acyltransferase family.</text>
</comment>
<gene>
    <name evidence="9" type="ORF">JQM67_07400</name>
</gene>
<feature type="transmembrane region" description="Helical" evidence="8">
    <location>
        <begin position="71"/>
        <end position="87"/>
    </location>
</feature>
<accession>A0ABS9CMX9</accession>
<feature type="transmembrane region" description="Helical" evidence="8">
    <location>
        <begin position="311"/>
        <end position="332"/>
    </location>
</feature>
<dbReference type="PIRSF" id="PIRSF016636">
    <property type="entry name" value="AlgI_DltB"/>
    <property type="match status" value="1"/>
</dbReference>
<dbReference type="InterPro" id="IPR028362">
    <property type="entry name" value="AlgI"/>
</dbReference>
<dbReference type="InterPro" id="IPR051085">
    <property type="entry name" value="MB_O-acyltransferase"/>
</dbReference>
<dbReference type="Pfam" id="PF03062">
    <property type="entry name" value="MBOAT"/>
    <property type="match status" value="1"/>
</dbReference>
<sequence>MVFSSLPFLYFFLPAALLLGLTAPRKARNAVLLLLSLLFYFFGEPRFVPLLLFTAAAAWGCGLWAQKRRGCLPLLVICVLSLGQLAYFKYADFLIGTVNGVFGAGLPLLRLALPIGISFYTFQAISYVADVSAGRVTAARNPIDFAAYLTFFPQLIAGPIVRYSDVQTALGDRHVTLSGFSGGALRFCVGLGKKMLLANVLAEATADFAAAQTQTVLYTWLYALCNALMIYFDFSGYSDMAIGLGRMFGFDFPENFRHPFASRSVAEFWRRWHITLGSWFRDYVYIPLGGSRCALWKQLRNLLVVWALTGLWHGASWTFVLWGLYFAALLILERLFLAKWLARAPRWVAHLYVTLAVLVSFVLFSASSPAEALSQLGGLIGLSGTPLWDTATLAALRQYGVVLLVSLLGAVPLVPLALQKLRALPHGDAVCAVLQPVAALVLLVVSTAYLAAGSFNPFLYFRF</sequence>
<dbReference type="Proteomes" id="UP001299220">
    <property type="component" value="Unassembled WGS sequence"/>
</dbReference>
<feature type="transmembrane region" description="Helical" evidence="8">
    <location>
        <begin position="37"/>
        <end position="59"/>
    </location>
</feature>
<evidence type="ECO:0000256" key="4">
    <source>
        <dbReference type="ARBA" id="ARBA00022692"/>
    </source>
</evidence>
<evidence type="ECO:0000256" key="2">
    <source>
        <dbReference type="ARBA" id="ARBA00010323"/>
    </source>
</evidence>
<evidence type="ECO:0000256" key="3">
    <source>
        <dbReference type="ARBA" id="ARBA00022475"/>
    </source>
</evidence>
<dbReference type="InterPro" id="IPR024194">
    <property type="entry name" value="Ac/AlaTfrase_AlgI/DltB"/>
</dbReference>
<feature type="transmembrane region" description="Helical" evidence="8">
    <location>
        <begin position="399"/>
        <end position="418"/>
    </location>
</feature>
<keyword evidence="10" id="KW-1185">Reference proteome</keyword>
<evidence type="ECO:0000256" key="1">
    <source>
        <dbReference type="ARBA" id="ARBA00004651"/>
    </source>
</evidence>
<dbReference type="PIRSF" id="PIRSF500217">
    <property type="entry name" value="AlgI"/>
    <property type="match status" value="1"/>
</dbReference>
<keyword evidence="6 7" id="KW-0472">Membrane</keyword>
<organism evidence="9 10">
    <name type="scientific">Anaeromassilibacillus senegalensis</name>
    <dbReference type="NCBI Taxonomy" id="1673717"/>
    <lineage>
        <taxon>Bacteria</taxon>
        <taxon>Bacillati</taxon>
        <taxon>Bacillota</taxon>
        <taxon>Clostridia</taxon>
        <taxon>Eubacteriales</taxon>
        <taxon>Acutalibacteraceae</taxon>
        <taxon>Anaeromassilibacillus</taxon>
    </lineage>
</organism>
<evidence type="ECO:0000256" key="7">
    <source>
        <dbReference type="PIRNR" id="PIRNR016636"/>
    </source>
</evidence>
<evidence type="ECO:0000313" key="10">
    <source>
        <dbReference type="Proteomes" id="UP001299220"/>
    </source>
</evidence>
<reference evidence="9 10" key="1">
    <citation type="submission" date="2020-12" db="EMBL/GenBank/DDBJ databases">
        <title>Whole genome sequences of gut porcine anaerobes.</title>
        <authorList>
            <person name="Kubasova T."/>
            <person name="Jahodarova E."/>
            <person name="Rychlik I."/>
        </authorList>
    </citation>
    <scope>NUCLEOTIDE SEQUENCE [LARGE SCALE GENOMIC DNA]</scope>
    <source>
        <strain evidence="9 10">An867</strain>
    </source>
</reference>
<dbReference type="PANTHER" id="PTHR13285">
    <property type="entry name" value="ACYLTRANSFERASE"/>
    <property type="match status" value="1"/>
</dbReference>
<keyword evidence="3 7" id="KW-1003">Cell membrane</keyword>
<name>A0ABS9CMX9_9FIRM</name>
<evidence type="ECO:0000256" key="8">
    <source>
        <dbReference type="SAM" id="Phobius"/>
    </source>
</evidence>
<feature type="transmembrane region" description="Helical" evidence="8">
    <location>
        <begin position="215"/>
        <end position="232"/>
    </location>
</feature>
<feature type="transmembrane region" description="Helical" evidence="8">
    <location>
        <begin position="344"/>
        <end position="366"/>
    </location>
</feature>